<accession>A0A852T6B8</accession>
<gene>
    <name evidence="2" type="ORF">BJ963_003519</name>
</gene>
<sequence length="442" mass="47747">MSAERMDVVVVGAGVAGLAAAEMLRSAGRSVTVLEARERIGGRVWTDRRYGTALDLGASWIHGITDNPVWDAVQRHGIATREFTVGSYQPGGRPIAYFSPEGARLTAGEVDDFVSDVSTASGRLERVIAELGTGIPYATAVDRALAALSWTHEREQRVREFLRHRAEEQYGVSADDLDVHGLDDDSIEGDEVVFPNGYDQLPRALAEALDIRLGCPVSRVSWSDRGAEVTTGNSVVSADHVIVTVPIGVLKSRGIVFDPPLPEPIAGAIGRLEMNRFEKVVLRFPRRFWPGGVYAVRRQGPAAHWWHSWYDISGRDETPTLLTFAAAECAAQTALWSEDQVTASVMASLREVFGVAAPDPSGTVVTRWQLDPYSRGSYAYLPVGARRRDHEDLATPVGGGVLHIAGEATWMDDPATVTAAFESGRRAASRILSGGATSSRSA</sequence>
<dbReference type="Gene3D" id="3.90.660.10">
    <property type="match status" value="1"/>
</dbReference>
<name>A0A852T6B8_9MICO</name>
<dbReference type="InterPro" id="IPR036188">
    <property type="entry name" value="FAD/NAD-bd_sf"/>
</dbReference>
<proteinExistence type="predicted"/>
<feature type="domain" description="Amine oxidase" evidence="1">
    <location>
        <begin position="15"/>
        <end position="432"/>
    </location>
</feature>
<reference evidence="2 3" key="1">
    <citation type="submission" date="2020-07" db="EMBL/GenBank/DDBJ databases">
        <title>Sequencing the genomes of 1000 actinobacteria strains.</title>
        <authorList>
            <person name="Klenk H.-P."/>
        </authorList>
    </citation>
    <scope>NUCLEOTIDE SEQUENCE [LARGE SCALE GENOMIC DNA]</scope>
    <source>
        <strain evidence="2 3">DSM 23871</strain>
    </source>
</reference>
<dbReference type="PRINTS" id="PR00419">
    <property type="entry name" value="ADXRDTASE"/>
</dbReference>
<dbReference type="AlphaFoldDB" id="A0A852T6B8"/>
<dbReference type="InterPro" id="IPR050281">
    <property type="entry name" value="Flavin_monoamine_oxidase"/>
</dbReference>
<dbReference type="Proteomes" id="UP000589620">
    <property type="component" value="Unassembled WGS sequence"/>
</dbReference>
<keyword evidence="3" id="KW-1185">Reference proteome</keyword>
<dbReference type="EMBL" id="JACCBJ010000001">
    <property type="protein sequence ID" value="NYD76000.1"/>
    <property type="molecule type" value="Genomic_DNA"/>
</dbReference>
<evidence type="ECO:0000313" key="3">
    <source>
        <dbReference type="Proteomes" id="UP000589620"/>
    </source>
</evidence>
<evidence type="ECO:0000259" key="1">
    <source>
        <dbReference type="Pfam" id="PF01593"/>
    </source>
</evidence>
<evidence type="ECO:0000313" key="2">
    <source>
        <dbReference type="EMBL" id="NYD76000.1"/>
    </source>
</evidence>
<dbReference type="PANTHER" id="PTHR10742">
    <property type="entry name" value="FLAVIN MONOAMINE OXIDASE"/>
    <property type="match status" value="1"/>
</dbReference>
<protein>
    <submittedName>
        <fullName evidence="2">Monoamine oxidase</fullName>
    </submittedName>
</protein>
<dbReference type="PANTHER" id="PTHR10742:SF410">
    <property type="entry name" value="LYSINE-SPECIFIC HISTONE DEMETHYLASE 2"/>
    <property type="match status" value="1"/>
</dbReference>
<organism evidence="2 3">
    <name type="scientific">Leifsonia soli</name>
    <dbReference type="NCBI Taxonomy" id="582665"/>
    <lineage>
        <taxon>Bacteria</taxon>
        <taxon>Bacillati</taxon>
        <taxon>Actinomycetota</taxon>
        <taxon>Actinomycetes</taxon>
        <taxon>Micrococcales</taxon>
        <taxon>Microbacteriaceae</taxon>
        <taxon>Leifsonia</taxon>
    </lineage>
</organism>
<dbReference type="InterPro" id="IPR002937">
    <property type="entry name" value="Amino_oxidase"/>
</dbReference>
<dbReference type="GO" id="GO:0016491">
    <property type="term" value="F:oxidoreductase activity"/>
    <property type="evidence" value="ECO:0007669"/>
    <property type="project" value="InterPro"/>
</dbReference>
<dbReference type="Pfam" id="PF01593">
    <property type="entry name" value="Amino_oxidase"/>
    <property type="match status" value="1"/>
</dbReference>
<dbReference type="SUPFAM" id="SSF54373">
    <property type="entry name" value="FAD-linked reductases, C-terminal domain"/>
    <property type="match status" value="1"/>
</dbReference>
<dbReference type="SUPFAM" id="SSF51905">
    <property type="entry name" value="FAD/NAD(P)-binding domain"/>
    <property type="match status" value="1"/>
</dbReference>
<dbReference type="Gene3D" id="3.50.50.60">
    <property type="entry name" value="FAD/NAD(P)-binding domain"/>
    <property type="match status" value="1"/>
</dbReference>
<comment type="caution">
    <text evidence="2">The sequence shown here is derived from an EMBL/GenBank/DDBJ whole genome shotgun (WGS) entry which is preliminary data.</text>
</comment>